<proteinExistence type="predicted"/>
<gene>
    <name evidence="1" type="ORF">T07_1886</name>
</gene>
<accession>A0A0V0RIA4</accession>
<keyword evidence="2" id="KW-1185">Reference proteome</keyword>
<name>A0A0V0RIA4_9BILA</name>
<organism evidence="1 2">
    <name type="scientific">Trichinella nelsoni</name>
    <dbReference type="NCBI Taxonomy" id="6336"/>
    <lineage>
        <taxon>Eukaryota</taxon>
        <taxon>Metazoa</taxon>
        <taxon>Ecdysozoa</taxon>
        <taxon>Nematoda</taxon>
        <taxon>Enoplea</taxon>
        <taxon>Dorylaimia</taxon>
        <taxon>Trichinellida</taxon>
        <taxon>Trichinellidae</taxon>
        <taxon>Trichinella</taxon>
    </lineage>
</organism>
<dbReference type="EMBL" id="JYDL01000175">
    <property type="protein sequence ID" value="KRX13989.1"/>
    <property type="molecule type" value="Genomic_DNA"/>
</dbReference>
<evidence type="ECO:0000313" key="1">
    <source>
        <dbReference type="EMBL" id="KRX13989.1"/>
    </source>
</evidence>
<comment type="caution">
    <text evidence="1">The sequence shown here is derived from an EMBL/GenBank/DDBJ whole genome shotgun (WGS) entry which is preliminary data.</text>
</comment>
<dbReference type="AlphaFoldDB" id="A0A0V0RIA4"/>
<sequence length="64" mass="7076">MHIRRPSARSIVRVSLSKGSPPEAICQRDSSITQITAPVSSSKEILVQSAYPLHMAFRLFAVRP</sequence>
<dbReference type="STRING" id="6336.A0A0V0RIA4"/>
<protein>
    <submittedName>
        <fullName evidence="1">Uncharacterized protein</fullName>
    </submittedName>
</protein>
<reference evidence="1 2" key="1">
    <citation type="submission" date="2015-01" db="EMBL/GenBank/DDBJ databases">
        <title>Evolution of Trichinella species and genotypes.</title>
        <authorList>
            <person name="Korhonen P.K."/>
            <person name="Edoardo P."/>
            <person name="Giuseppe L.R."/>
            <person name="Gasser R.B."/>
        </authorList>
    </citation>
    <scope>NUCLEOTIDE SEQUENCE [LARGE SCALE GENOMIC DNA]</scope>
    <source>
        <strain evidence="1">ISS37</strain>
    </source>
</reference>
<dbReference type="Proteomes" id="UP000054630">
    <property type="component" value="Unassembled WGS sequence"/>
</dbReference>
<evidence type="ECO:0000313" key="2">
    <source>
        <dbReference type="Proteomes" id="UP000054630"/>
    </source>
</evidence>
<dbReference type="OrthoDB" id="5928670at2759"/>